<dbReference type="InterPro" id="IPR007641">
    <property type="entry name" value="RNA_pol_Rpb2_7"/>
</dbReference>
<dbReference type="CDD" id="cd00653">
    <property type="entry name" value="RNA_pol_B_RPB2"/>
    <property type="match status" value="1"/>
</dbReference>
<evidence type="ECO:0000256" key="3">
    <source>
        <dbReference type="ARBA" id="ARBA00022478"/>
    </source>
</evidence>
<proteinExistence type="inferred from homology"/>
<feature type="domain" description="RNA polymerase Rpb2" evidence="18">
    <location>
        <begin position="531"/>
        <end position="592"/>
    </location>
</feature>
<feature type="domain" description="RNA polymerase Rpb2" evidence="14">
    <location>
        <begin position="1028"/>
        <end position="1111"/>
    </location>
</feature>
<dbReference type="FunFam" id="2.40.270.10:FF:000011">
    <property type="entry name" value="DNA-directed RNA polymerase subunit beta"/>
    <property type="match status" value="1"/>
</dbReference>
<evidence type="ECO:0000256" key="7">
    <source>
        <dbReference type="ARBA" id="ARBA00022833"/>
    </source>
</evidence>
<dbReference type="Gene3D" id="2.40.50.150">
    <property type="match status" value="1"/>
</dbReference>
<dbReference type="Pfam" id="PF04565">
    <property type="entry name" value="RNA_pol_Rpb2_3"/>
    <property type="match status" value="1"/>
</dbReference>
<reference evidence="20 21" key="1">
    <citation type="journal article" date="2018" name="PLoS ONE">
        <title>The draft genome of Kipferlia bialata reveals reductive genome evolution in fornicate parasites.</title>
        <authorList>
            <person name="Tanifuji G."/>
            <person name="Takabayashi S."/>
            <person name="Kume K."/>
            <person name="Takagi M."/>
            <person name="Nakayama T."/>
            <person name="Kamikawa R."/>
            <person name="Inagaki Y."/>
            <person name="Hashimoto T."/>
        </authorList>
    </citation>
    <scope>NUCLEOTIDE SEQUENCE [LARGE SCALE GENOMIC DNA]</scope>
    <source>
        <strain evidence="20">NY0173</strain>
    </source>
</reference>
<evidence type="ECO:0000256" key="4">
    <source>
        <dbReference type="ARBA" id="ARBA00022679"/>
    </source>
</evidence>
<feature type="domain" description="RNA polymerase beta subunit protrusion" evidence="16">
    <location>
        <begin position="26"/>
        <end position="401"/>
    </location>
</feature>
<dbReference type="InterPro" id="IPR007646">
    <property type="entry name" value="RNA_pol_Rpb2_4"/>
</dbReference>
<name>A0A9K3GIA3_9EUKA</name>
<comment type="function">
    <text evidence="11">DNA-dependent RNA polymerase catalyzes the transcription of DNA into RNA using the four ribonucleoside triphosphates as substrates.</text>
</comment>
<feature type="region of interest" description="Disordered" evidence="12">
    <location>
        <begin position="1008"/>
        <end position="1029"/>
    </location>
</feature>
<dbReference type="Pfam" id="PF04567">
    <property type="entry name" value="RNA_pol_Rpb2_5"/>
    <property type="match status" value="1"/>
</dbReference>
<comment type="caution">
    <text evidence="20">The sequence shown here is derived from an EMBL/GenBank/DDBJ whole genome shotgun (WGS) entry which is preliminary data.</text>
</comment>
<dbReference type="AlphaFoldDB" id="A0A9K3GIA3"/>
<evidence type="ECO:0000259" key="17">
    <source>
        <dbReference type="Pfam" id="PF04565"/>
    </source>
</evidence>
<keyword evidence="5 11" id="KW-0548">Nucleotidyltransferase</keyword>
<dbReference type="Gene3D" id="3.90.1110.10">
    <property type="entry name" value="RNA polymerase Rpb2, domain 2"/>
    <property type="match status" value="1"/>
</dbReference>
<comment type="similarity">
    <text evidence="2 10">Belongs to the RNA polymerase beta chain family.</text>
</comment>
<evidence type="ECO:0000256" key="2">
    <source>
        <dbReference type="ARBA" id="ARBA00006835"/>
    </source>
</evidence>
<dbReference type="InterPro" id="IPR007642">
    <property type="entry name" value="RNA_pol_Rpb2_2"/>
</dbReference>
<evidence type="ECO:0000313" key="21">
    <source>
        <dbReference type="Proteomes" id="UP000265618"/>
    </source>
</evidence>
<evidence type="ECO:0000259" key="13">
    <source>
        <dbReference type="Pfam" id="PF00562"/>
    </source>
</evidence>
<dbReference type="GO" id="GO:0046872">
    <property type="term" value="F:metal ion binding"/>
    <property type="evidence" value="ECO:0007669"/>
    <property type="project" value="UniProtKB-KW"/>
</dbReference>
<evidence type="ECO:0000259" key="19">
    <source>
        <dbReference type="Pfam" id="PF04567"/>
    </source>
</evidence>
<dbReference type="Pfam" id="PF04566">
    <property type="entry name" value="RNA_pol_Rpb2_4"/>
    <property type="match status" value="1"/>
</dbReference>
<comment type="catalytic activity">
    <reaction evidence="11">
        <text>RNA(n) + a ribonucleoside 5'-triphosphate = RNA(n+1) + diphosphate</text>
        <dbReference type="Rhea" id="RHEA:21248"/>
        <dbReference type="Rhea" id="RHEA-COMP:14527"/>
        <dbReference type="Rhea" id="RHEA-COMP:17342"/>
        <dbReference type="ChEBI" id="CHEBI:33019"/>
        <dbReference type="ChEBI" id="CHEBI:61557"/>
        <dbReference type="ChEBI" id="CHEBI:140395"/>
        <dbReference type="EC" id="2.7.7.6"/>
    </reaction>
</comment>
<dbReference type="InterPro" id="IPR007121">
    <property type="entry name" value="RNA_pol_bsu_CS"/>
</dbReference>
<dbReference type="FunFam" id="2.40.270.10:FF:000006">
    <property type="entry name" value="DNA-directed RNA polymerase subunit beta"/>
    <property type="match status" value="1"/>
</dbReference>
<comment type="subcellular location">
    <subcellularLocation>
        <location evidence="1">Nucleus</location>
    </subcellularLocation>
</comment>
<evidence type="ECO:0000259" key="14">
    <source>
        <dbReference type="Pfam" id="PF04560"/>
    </source>
</evidence>
<dbReference type="Gene3D" id="2.40.270.10">
    <property type="entry name" value="DNA-directed RNA polymerase, subunit 2, domain 6"/>
    <property type="match status" value="1"/>
</dbReference>
<dbReference type="EC" id="2.7.7.6" evidence="11"/>
<feature type="domain" description="RNA polymerase Rpb2" evidence="19">
    <location>
        <begin position="613"/>
        <end position="642"/>
    </location>
</feature>
<accession>A0A9K3GIA3</accession>
<dbReference type="EMBL" id="BDIP01000960">
    <property type="protein sequence ID" value="GIQ83201.1"/>
    <property type="molecule type" value="Genomic_DNA"/>
</dbReference>
<keyword evidence="6" id="KW-0479">Metal-binding</keyword>
<dbReference type="Proteomes" id="UP000265618">
    <property type="component" value="Unassembled WGS sequence"/>
</dbReference>
<evidence type="ECO:0000256" key="12">
    <source>
        <dbReference type="SAM" id="MobiDB-lite"/>
    </source>
</evidence>
<dbReference type="PANTHER" id="PTHR20856">
    <property type="entry name" value="DNA-DIRECTED RNA POLYMERASE I SUBUNIT 2"/>
    <property type="match status" value="1"/>
</dbReference>
<evidence type="ECO:0000256" key="6">
    <source>
        <dbReference type="ARBA" id="ARBA00022723"/>
    </source>
</evidence>
<keyword evidence="4 11" id="KW-0808">Transferase</keyword>
<keyword evidence="3 11" id="KW-0240">DNA-directed RNA polymerase</keyword>
<dbReference type="Pfam" id="PF04563">
    <property type="entry name" value="RNA_pol_Rpb2_1"/>
    <property type="match status" value="1"/>
</dbReference>
<keyword evidence="7" id="KW-0862">Zinc</keyword>
<dbReference type="InterPro" id="IPR007645">
    <property type="entry name" value="RNA_pol_Rpb2_3"/>
</dbReference>
<dbReference type="InterPro" id="IPR037033">
    <property type="entry name" value="DNA-dir_RNAP_su2_hyb_sf"/>
</dbReference>
<dbReference type="SUPFAM" id="SSF64484">
    <property type="entry name" value="beta and beta-prime subunits of DNA dependent RNA-polymerase"/>
    <property type="match status" value="1"/>
</dbReference>
<dbReference type="OrthoDB" id="10248617at2759"/>
<dbReference type="InterPro" id="IPR007644">
    <property type="entry name" value="RNA_pol_bsu_protrusion"/>
</dbReference>
<dbReference type="Pfam" id="PF04561">
    <property type="entry name" value="RNA_pol_Rpb2_2"/>
    <property type="match status" value="1"/>
</dbReference>
<dbReference type="GO" id="GO:0003677">
    <property type="term" value="F:DNA binding"/>
    <property type="evidence" value="ECO:0007669"/>
    <property type="project" value="InterPro"/>
</dbReference>
<feature type="domain" description="DNA-directed RNA polymerase subunit 2 hybrid-binding" evidence="13">
    <location>
        <begin position="660"/>
        <end position="1025"/>
    </location>
</feature>
<dbReference type="Gene3D" id="3.90.1070.20">
    <property type="match status" value="1"/>
</dbReference>
<evidence type="ECO:0000256" key="8">
    <source>
        <dbReference type="ARBA" id="ARBA00023163"/>
    </source>
</evidence>
<evidence type="ECO:0000256" key="1">
    <source>
        <dbReference type="ARBA" id="ARBA00004123"/>
    </source>
</evidence>
<dbReference type="InterPro" id="IPR014724">
    <property type="entry name" value="RNA_pol_RPB2_OB-fold"/>
</dbReference>
<feature type="domain" description="RNA polymerase Rpb2" evidence="17">
    <location>
        <begin position="436"/>
        <end position="496"/>
    </location>
</feature>
<evidence type="ECO:0000259" key="15">
    <source>
        <dbReference type="Pfam" id="PF04561"/>
    </source>
</evidence>
<dbReference type="InterPro" id="IPR015712">
    <property type="entry name" value="DNA-dir_RNA_pol_su2"/>
</dbReference>
<evidence type="ECO:0000259" key="18">
    <source>
        <dbReference type="Pfam" id="PF04566"/>
    </source>
</evidence>
<dbReference type="NCBIfam" id="NF007175">
    <property type="entry name" value="PRK09606.1"/>
    <property type="match status" value="1"/>
</dbReference>
<evidence type="ECO:0000256" key="11">
    <source>
        <dbReference type="RuleBase" id="RU363031"/>
    </source>
</evidence>
<dbReference type="InterPro" id="IPR007120">
    <property type="entry name" value="DNA-dir_RNAP_su2_dom"/>
</dbReference>
<evidence type="ECO:0000256" key="10">
    <source>
        <dbReference type="RuleBase" id="RU000434"/>
    </source>
</evidence>
<dbReference type="GO" id="GO:0005634">
    <property type="term" value="C:nucleus"/>
    <property type="evidence" value="ECO:0007669"/>
    <property type="project" value="UniProtKB-SubCell"/>
</dbReference>
<evidence type="ECO:0000256" key="9">
    <source>
        <dbReference type="ARBA" id="ARBA00023242"/>
    </source>
</evidence>
<keyword evidence="9" id="KW-0539">Nucleus</keyword>
<gene>
    <name evidence="20" type="ORF">KIPB_004480</name>
</gene>
<dbReference type="InterPro" id="IPR007647">
    <property type="entry name" value="RNA_pol_Rpb2_5"/>
</dbReference>
<dbReference type="GO" id="GO:0003899">
    <property type="term" value="F:DNA-directed RNA polymerase activity"/>
    <property type="evidence" value="ECO:0007669"/>
    <property type="project" value="UniProtKB-EC"/>
</dbReference>
<dbReference type="Gene3D" id="3.90.1100.10">
    <property type="match status" value="1"/>
</dbReference>
<evidence type="ECO:0000256" key="5">
    <source>
        <dbReference type="ARBA" id="ARBA00022695"/>
    </source>
</evidence>
<dbReference type="Gene3D" id="3.90.1800.10">
    <property type="entry name" value="RNA polymerase alpha subunit dimerisation domain"/>
    <property type="match status" value="1"/>
</dbReference>
<dbReference type="GO" id="GO:0006351">
    <property type="term" value="P:DNA-templated transcription"/>
    <property type="evidence" value="ECO:0007669"/>
    <property type="project" value="InterPro"/>
</dbReference>
<keyword evidence="8 11" id="KW-0804">Transcription</keyword>
<dbReference type="Pfam" id="PF04560">
    <property type="entry name" value="RNA_pol_Rpb2_7"/>
    <property type="match status" value="1"/>
</dbReference>
<keyword evidence="21" id="KW-1185">Reference proteome</keyword>
<organism evidence="20 21">
    <name type="scientific">Kipferlia bialata</name>
    <dbReference type="NCBI Taxonomy" id="797122"/>
    <lineage>
        <taxon>Eukaryota</taxon>
        <taxon>Metamonada</taxon>
        <taxon>Carpediemonas-like organisms</taxon>
        <taxon>Kipferlia</taxon>
    </lineage>
</organism>
<dbReference type="InterPro" id="IPR037034">
    <property type="entry name" value="RNA_pol_Rpb2_2_sf"/>
</dbReference>
<dbReference type="PROSITE" id="PS01166">
    <property type="entry name" value="RNA_POL_BETA"/>
    <property type="match status" value="1"/>
</dbReference>
<feature type="domain" description="RNA polymerase Rpb2" evidence="15">
    <location>
        <begin position="174"/>
        <end position="356"/>
    </location>
</feature>
<dbReference type="GO" id="GO:0000428">
    <property type="term" value="C:DNA-directed RNA polymerase complex"/>
    <property type="evidence" value="ECO:0007669"/>
    <property type="project" value="UniProtKB-KW"/>
</dbReference>
<evidence type="ECO:0000259" key="16">
    <source>
        <dbReference type="Pfam" id="PF04563"/>
    </source>
</evidence>
<sequence>MEEPKGPLSLEDDKWRLLPSFFRSFGLVKQHVDSYDHFVAHKLNKIVQANKRVTCDADSGFFLEFRHVWVGKPTVEEDLVQRPVTPFECRLRDLTYSAPIFAQIVYTQNKIAQTKHSVCIGRLPVMLRSRACCLHGKAPDDMARLRECPLDPGGYFVVRGAEKVILMQEQMSMNRIIVDKDQKGCHMATVVSSTDERMSSRSSLVLRDNKFYLRHNTFIEDIPLFVVLKGMGITSDQEIVSLVGSDPIYADALAASLEEITRLGIHSTMQALIFLHSKFRPRMGQKRRSNLDQARECLISVIFNHIETRTIVDGTFTVDFRPKVVYICTMLRRLVRASLGKLARDDKDYYGNKRLELAGDLLGMLFEDLFHRLCVDLSKAANAALSKANRAQQFDPSQSLRPDIVTQGFIHAISSGNWVIKRLKTDRAGITDTVLRLSYISALGMMTRITSSFAKGMKVAGPRSLQASQWGMLCPADTPEGESCGLVKNLALLCAVSTYSDKTPVIKLCYSLGTEDISTLSGDDIAMNYTVFVNGDIVGVHCHPQQLLRAVRLARRKGHLDRHTSAFVNEQHRCVYIATDQGRTCRPLIICENGASRLTLKMLDDVVAGYKSWDDLMANGVVEYLDVNEENGALVAMRSHQVGPKTTHLEIDPLTALGCCAGLIPYPHHNQSPRNTYQCAMGKQAIGAIAYNQYERFDTQLNLLVYPQKPLMHTKTISLMAYNEVPAGQNSSVAVMSFSGYDIEDAIVMNKASVDRGYGRCIVYKKSSAPMRTQLNGSQDRLSGPPKPEPGQTSLPPNQRQYQTVEADGLPKVGATVQTDDVLINRQVPSASASAYSPSPICWKASVPGTVDKVLLTSNDKGELLVKVNTRMLRIPELGDKFSSRHGQKGVVGLIVKQSDMPFSQNGVCPDLIMNPHGFPSRMTVGKMLECVGGKAGAFAGRQGDATVFGGDTHTAIGETLVKAGFNYTGKDLLYSGITGEPTRAYIFFGPIYYQRLKHMVQDKLHSRARGPRATLTRQPTEGRSNKGGLRMGEMERDCLLAYGTACLMQERLMLSSDVFIAQVCEGCGMLASRNWCQTCKTSKGVMPIRLPYAAKLMLQELQSMNVLARIQLRNVT</sequence>
<feature type="region of interest" description="Disordered" evidence="12">
    <location>
        <begin position="773"/>
        <end position="799"/>
    </location>
</feature>
<dbReference type="GO" id="GO:0032549">
    <property type="term" value="F:ribonucleoside binding"/>
    <property type="evidence" value="ECO:0007669"/>
    <property type="project" value="InterPro"/>
</dbReference>
<dbReference type="Pfam" id="PF00562">
    <property type="entry name" value="RNA_pol_Rpb2_6"/>
    <property type="match status" value="1"/>
</dbReference>
<evidence type="ECO:0000313" key="20">
    <source>
        <dbReference type="EMBL" id="GIQ83201.1"/>
    </source>
</evidence>
<protein>
    <recommendedName>
        <fullName evidence="11">DNA-directed RNA polymerase subunit beta</fullName>
        <ecNumber evidence="11">2.7.7.6</ecNumber>
    </recommendedName>
</protein>